<feature type="compositionally biased region" description="Low complexity" evidence="1">
    <location>
        <begin position="172"/>
        <end position="182"/>
    </location>
</feature>
<feature type="compositionally biased region" description="Low complexity" evidence="1">
    <location>
        <begin position="214"/>
        <end position="243"/>
    </location>
</feature>
<dbReference type="AlphaFoldDB" id="A0A1F7GVQ8"/>
<evidence type="ECO:0000256" key="1">
    <source>
        <dbReference type="SAM" id="MobiDB-lite"/>
    </source>
</evidence>
<sequence>MLPVKVVVETKTKAAHINTGAGKISRRNLVILIALFIVLIGVVTGLLVVQQPQNIKPEAAGGACPAEALTCSWNREAGVSYEYTIFDITNGSLPVKQGSVPASNETGQVNIYHQPEPNHTYRCAVTASNGCSAEGQASCQVTEAPPTSPPPATETPTAAPTEEIQPIDQGVSTSPSPTASPSGRLTPTDIIVVHATNTPTPQIKTGGTGGSNITVATKTPTPTTSTNKVVSPTTSSSSSSSKTTITPRATITLPATGIAELSVVILLFGVLIIAVGLVL</sequence>
<evidence type="ECO:0000256" key="2">
    <source>
        <dbReference type="SAM" id="Phobius"/>
    </source>
</evidence>
<evidence type="ECO:0000313" key="3">
    <source>
        <dbReference type="EMBL" id="OGK22666.1"/>
    </source>
</evidence>
<comment type="caution">
    <text evidence="3">The sequence shown here is derived from an EMBL/GenBank/DDBJ whole genome shotgun (WGS) entry which is preliminary data.</text>
</comment>
<gene>
    <name evidence="3" type="ORF">A3C24_00555</name>
</gene>
<keyword evidence="2" id="KW-0812">Transmembrane</keyword>
<feature type="transmembrane region" description="Helical" evidence="2">
    <location>
        <begin position="258"/>
        <end position="278"/>
    </location>
</feature>
<accession>A0A1F7GVQ8</accession>
<dbReference type="EMBL" id="MFZM01000037">
    <property type="protein sequence ID" value="OGK22666.1"/>
    <property type="molecule type" value="Genomic_DNA"/>
</dbReference>
<feature type="region of interest" description="Disordered" evidence="1">
    <location>
        <begin position="198"/>
        <end position="243"/>
    </location>
</feature>
<name>A0A1F7GVQ8_9BACT</name>
<dbReference type="Proteomes" id="UP000177159">
    <property type="component" value="Unassembled WGS sequence"/>
</dbReference>
<keyword evidence="2" id="KW-1133">Transmembrane helix</keyword>
<feature type="region of interest" description="Disordered" evidence="1">
    <location>
        <begin position="164"/>
        <end position="185"/>
    </location>
</feature>
<organism evidence="3 4">
    <name type="scientific">Candidatus Roizmanbacteria bacterium RIFCSPHIGHO2_02_FULL_37_24</name>
    <dbReference type="NCBI Taxonomy" id="1802037"/>
    <lineage>
        <taxon>Bacteria</taxon>
        <taxon>Candidatus Roizmaniibacteriota</taxon>
    </lineage>
</organism>
<keyword evidence="2" id="KW-0472">Membrane</keyword>
<reference evidence="3 4" key="1">
    <citation type="journal article" date="2016" name="Nat. Commun.">
        <title>Thousands of microbial genomes shed light on interconnected biogeochemical processes in an aquifer system.</title>
        <authorList>
            <person name="Anantharaman K."/>
            <person name="Brown C.T."/>
            <person name="Hug L.A."/>
            <person name="Sharon I."/>
            <person name="Castelle C.J."/>
            <person name="Probst A.J."/>
            <person name="Thomas B.C."/>
            <person name="Singh A."/>
            <person name="Wilkins M.J."/>
            <person name="Karaoz U."/>
            <person name="Brodie E.L."/>
            <person name="Williams K.H."/>
            <person name="Hubbard S.S."/>
            <person name="Banfield J.F."/>
        </authorList>
    </citation>
    <scope>NUCLEOTIDE SEQUENCE [LARGE SCALE GENOMIC DNA]</scope>
</reference>
<evidence type="ECO:0000313" key="4">
    <source>
        <dbReference type="Proteomes" id="UP000177159"/>
    </source>
</evidence>
<proteinExistence type="predicted"/>
<protein>
    <submittedName>
        <fullName evidence="3">Uncharacterized protein</fullName>
    </submittedName>
</protein>
<feature type="transmembrane region" description="Helical" evidence="2">
    <location>
        <begin position="29"/>
        <end position="49"/>
    </location>
</feature>